<dbReference type="Pfam" id="PF06881">
    <property type="entry name" value="Elongin_A"/>
    <property type="match status" value="1"/>
</dbReference>
<dbReference type="Proteomes" id="UP000729402">
    <property type="component" value="Unassembled WGS sequence"/>
</dbReference>
<gene>
    <name evidence="2" type="ORF">GUJ93_ZPchr0130g6518</name>
</gene>
<protein>
    <recommendedName>
        <fullName evidence="4">Elongin-A</fullName>
    </recommendedName>
</protein>
<keyword evidence="3" id="KW-1185">Reference proteome</keyword>
<dbReference type="PANTHER" id="PTHR47543:SF2">
    <property type="entry name" value="RNA POLYMERASE II TRANSCRIPTION FACTOR SIII SUBUNIT A"/>
    <property type="match status" value="1"/>
</dbReference>
<sequence length="235" mass="27037">MEQERKPMSLLELCVLKVSDNLRYVDNVDGIDMALLDRILPHCKLHELTHIESRTKMDLSPITDKLWKVFYGRQFGEHDLNLATKKMKQSGVRYKWKDLFRVKTERQKEIEDKMVEKLHKKYQAEKAEKQSKQIKICTKVPPSSKRSFFGGIGPSNLSSYKNPMLKKARMEVNSQAKMQAAIRKNTISRTSQPVRATSANGQPTRTTTIHRPNSTISITKPTGSGRPPQSNRPRF</sequence>
<dbReference type="GO" id="GO:0070449">
    <property type="term" value="C:elongin complex"/>
    <property type="evidence" value="ECO:0007669"/>
    <property type="project" value="InterPro"/>
</dbReference>
<organism evidence="2 3">
    <name type="scientific">Zizania palustris</name>
    <name type="common">Northern wild rice</name>
    <dbReference type="NCBI Taxonomy" id="103762"/>
    <lineage>
        <taxon>Eukaryota</taxon>
        <taxon>Viridiplantae</taxon>
        <taxon>Streptophyta</taxon>
        <taxon>Embryophyta</taxon>
        <taxon>Tracheophyta</taxon>
        <taxon>Spermatophyta</taxon>
        <taxon>Magnoliopsida</taxon>
        <taxon>Liliopsida</taxon>
        <taxon>Poales</taxon>
        <taxon>Poaceae</taxon>
        <taxon>BOP clade</taxon>
        <taxon>Oryzoideae</taxon>
        <taxon>Oryzeae</taxon>
        <taxon>Zizaniinae</taxon>
        <taxon>Zizania</taxon>
    </lineage>
</organism>
<dbReference type="PANTHER" id="PTHR47543">
    <property type="entry name" value="OS08G0169600 PROTEIN"/>
    <property type="match status" value="1"/>
</dbReference>
<evidence type="ECO:0008006" key="4">
    <source>
        <dbReference type="Google" id="ProtNLM"/>
    </source>
</evidence>
<name>A0A8J5REF6_ZIZPA</name>
<dbReference type="OrthoDB" id="21513at2759"/>
<feature type="region of interest" description="Disordered" evidence="1">
    <location>
        <begin position="186"/>
        <end position="235"/>
    </location>
</feature>
<dbReference type="InterPro" id="IPR010684">
    <property type="entry name" value="RNA_pol_II_trans_fac_SIII_A"/>
</dbReference>
<dbReference type="AlphaFoldDB" id="A0A8J5REF6"/>
<reference evidence="2" key="1">
    <citation type="journal article" date="2021" name="bioRxiv">
        <title>Whole Genome Assembly and Annotation of Northern Wild Rice, Zizania palustris L., Supports a Whole Genome Duplication in the Zizania Genus.</title>
        <authorList>
            <person name="Haas M."/>
            <person name="Kono T."/>
            <person name="Macchietto M."/>
            <person name="Millas R."/>
            <person name="McGilp L."/>
            <person name="Shao M."/>
            <person name="Duquette J."/>
            <person name="Hirsch C.N."/>
            <person name="Kimball J."/>
        </authorList>
    </citation>
    <scope>NUCLEOTIDE SEQUENCE</scope>
    <source>
        <tissue evidence="2">Fresh leaf tissue</tissue>
    </source>
</reference>
<evidence type="ECO:0000313" key="3">
    <source>
        <dbReference type="Proteomes" id="UP000729402"/>
    </source>
</evidence>
<evidence type="ECO:0000313" key="2">
    <source>
        <dbReference type="EMBL" id="KAG8044279.1"/>
    </source>
</evidence>
<evidence type="ECO:0000256" key="1">
    <source>
        <dbReference type="SAM" id="MobiDB-lite"/>
    </source>
</evidence>
<reference evidence="2" key="2">
    <citation type="submission" date="2021-02" db="EMBL/GenBank/DDBJ databases">
        <authorList>
            <person name="Kimball J.A."/>
            <person name="Haas M.W."/>
            <person name="Macchietto M."/>
            <person name="Kono T."/>
            <person name="Duquette J."/>
            <person name="Shao M."/>
        </authorList>
    </citation>
    <scope>NUCLEOTIDE SEQUENCE</scope>
    <source>
        <tissue evidence="2">Fresh leaf tissue</tissue>
    </source>
</reference>
<dbReference type="EMBL" id="JAAALK010000825">
    <property type="protein sequence ID" value="KAG8044279.1"/>
    <property type="molecule type" value="Genomic_DNA"/>
</dbReference>
<proteinExistence type="predicted"/>
<comment type="caution">
    <text evidence="2">The sequence shown here is derived from an EMBL/GenBank/DDBJ whole genome shotgun (WGS) entry which is preliminary data.</text>
</comment>
<accession>A0A8J5REF6</accession>
<dbReference type="GO" id="GO:0006368">
    <property type="term" value="P:transcription elongation by RNA polymerase II"/>
    <property type="evidence" value="ECO:0007669"/>
    <property type="project" value="InterPro"/>
</dbReference>